<feature type="compositionally biased region" description="Low complexity" evidence="1">
    <location>
        <begin position="138"/>
        <end position="150"/>
    </location>
</feature>
<dbReference type="Pfam" id="PF20070">
    <property type="entry name" value="DUF6466"/>
    <property type="match status" value="1"/>
</dbReference>
<dbReference type="EMBL" id="AP026800">
    <property type="protein sequence ID" value="BDR54932.1"/>
    <property type="molecule type" value="Genomic_DNA"/>
</dbReference>
<feature type="region of interest" description="Disordered" evidence="1">
    <location>
        <begin position="110"/>
        <end position="186"/>
    </location>
</feature>
<protein>
    <recommendedName>
        <fullName evidence="4">Cell surface protein</fullName>
    </recommendedName>
</protein>
<accession>A0ABM8BDF9</accession>
<feature type="compositionally biased region" description="Basic and acidic residues" evidence="1">
    <location>
        <begin position="151"/>
        <end position="161"/>
    </location>
</feature>
<keyword evidence="3" id="KW-1185">Reference proteome</keyword>
<dbReference type="RefSeq" id="WP_317642439.1">
    <property type="nucleotide sequence ID" value="NZ_AP026800.1"/>
</dbReference>
<feature type="compositionally biased region" description="Polar residues" evidence="1">
    <location>
        <begin position="110"/>
        <end position="129"/>
    </location>
</feature>
<gene>
    <name evidence="2" type="ORF">KIMH_10430</name>
</gene>
<feature type="compositionally biased region" description="Polar residues" evidence="1">
    <location>
        <begin position="162"/>
        <end position="180"/>
    </location>
</feature>
<sequence length="186" mass="20434">MTAKRPHSSRQPRAKLWLRIVIALFALILLLLGAVSLLNARAVNVYNEASASLSNNLKAAAQPQADIDKLLASQQQVDALFTDAEQSARLLLPATKDSIAHNAQLSRQLSKALTQQQQIDNPGAQQNGANADKLNRHSSQQQQGLSQEQRQQVEEMLKRNQELQNANPQPSARPSTQPSPGQVKPW</sequence>
<dbReference type="Proteomes" id="UP001321748">
    <property type="component" value="Chromosome"/>
</dbReference>
<evidence type="ECO:0000313" key="2">
    <source>
        <dbReference type="EMBL" id="BDR54932.1"/>
    </source>
</evidence>
<proteinExistence type="predicted"/>
<name>A0ABM8BDF9_9BIFI</name>
<organism evidence="2 3">
    <name type="scientific">Bombiscardovia apis</name>
    <dbReference type="NCBI Taxonomy" id="2932182"/>
    <lineage>
        <taxon>Bacteria</taxon>
        <taxon>Bacillati</taxon>
        <taxon>Actinomycetota</taxon>
        <taxon>Actinomycetes</taxon>
        <taxon>Bifidobacteriales</taxon>
        <taxon>Bifidobacteriaceae</taxon>
        <taxon>Bombiscardovia</taxon>
    </lineage>
</organism>
<evidence type="ECO:0000313" key="3">
    <source>
        <dbReference type="Proteomes" id="UP001321748"/>
    </source>
</evidence>
<evidence type="ECO:0008006" key="4">
    <source>
        <dbReference type="Google" id="ProtNLM"/>
    </source>
</evidence>
<dbReference type="InterPro" id="IPR046314">
    <property type="entry name" value="DUF6466"/>
</dbReference>
<reference evidence="2 3" key="1">
    <citation type="journal article" date="2023" name="Microbiol. Spectr.">
        <title>Symbiosis of Carpenter Bees with Uncharacterized Lactic Acid Bacteria Showing NAD Auxotrophy.</title>
        <authorList>
            <person name="Kawasaki S."/>
            <person name="Ozawa K."/>
            <person name="Mori T."/>
            <person name="Yamamoto A."/>
            <person name="Ito M."/>
            <person name="Ohkuma M."/>
            <person name="Sakamoto M."/>
            <person name="Matsutani M."/>
        </authorList>
    </citation>
    <scope>NUCLEOTIDE SEQUENCE [LARGE SCALE GENOMIC DNA]</scope>
    <source>
        <strain evidence="2 3">KimH</strain>
    </source>
</reference>
<evidence type="ECO:0000256" key="1">
    <source>
        <dbReference type="SAM" id="MobiDB-lite"/>
    </source>
</evidence>